<dbReference type="OrthoDB" id="9774758at2"/>
<evidence type="ECO:0000256" key="3">
    <source>
        <dbReference type="ARBA" id="ARBA00022989"/>
    </source>
</evidence>
<feature type="transmembrane region" description="Helical" evidence="5">
    <location>
        <begin position="54"/>
        <end position="77"/>
    </location>
</feature>
<feature type="domain" description="ABC transmembrane type-2" evidence="6">
    <location>
        <begin position="20"/>
        <end position="245"/>
    </location>
</feature>
<feature type="transmembrane region" description="Helical" evidence="5">
    <location>
        <begin position="21"/>
        <end position="39"/>
    </location>
</feature>
<evidence type="ECO:0000256" key="2">
    <source>
        <dbReference type="ARBA" id="ARBA00022692"/>
    </source>
</evidence>
<dbReference type="InterPro" id="IPR047817">
    <property type="entry name" value="ABC2_TM_bact-type"/>
</dbReference>
<keyword evidence="4 5" id="KW-0472">Membrane</keyword>
<dbReference type="PIRSF" id="PIRSF006648">
    <property type="entry name" value="DrrB"/>
    <property type="match status" value="1"/>
</dbReference>
<comment type="similarity">
    <text evidence="5">Belongs to the ABC-2 integral membrane protein family.</text>
</comment>
<dbReference type="AlphaFoldDB" id="A0A0W1AXM8"/>
<evidence type="ECO:0000256" key="1">
    <source>
        <dbReference type="ARBA" id="ARBA00004141"/>
    </source>
</evidence>
<comment type="caution">
    <text evidence="7">The sequence shown here is derived from an EMBL/GenBank/DDBJ whole genome shotgun (WGS) entry which is preliminary data.</text>
</comment>
<evidence type="ECO:0000313" key="8">
    <source>
        <dbReference type="Proteomes" id="UP000054709"/>
    </source>
</evidence>
<protein>
    <recommendedName>
        <fullName evidence="5">Transport permease protein</fullName>
    </recommendedName>
</protein>
<evidence type="ECO:0000313" key="7">
    <source>
        <dbReference type="EMBL" id="KTD86020.1"/>
    </source>
</evidence>
<evidence type="ECO:0000256" key="5">
    <source>
        <dbReference type="RuleBase" id="RU361157"/>
    </source>
</evidence>
<dbReference type="PANTHER" id="PTHR43027:SF2">
    <property type="entry name" value="TRANSPORT PERMEASE PROTEIN"/>
    <property type="match status" value="1"/>
</dbReference>
<dbReference type="Proteomes" id="UP000054709">
    <property type="component" value="Unassembled WGS sequence"/>
</dbReference>
<feature type="transmembrane region" description="Helical" evidence="5">
    <location>
        <begin position="220"/>
        <end position="242"/>
    </location>
</feature>
<accession>A0A0W1AXM8</accession>
<sequence length="245" mass="27079">MKLFWTLLKIEGKLVWKGMDILIFGIILPIILATLFGYVMSKEVSASGASMFEISYPAVICIGVLATGVMGVPLTIADYRHRGILKRFQVTPVSPLHILFAQVVIQLSSALVSFIGVTAVYTLLFDYEMGGSWGVFLLSYAFVVCAMYSIGILIGSVVPDQKSANLWSSVAYFTMLLFSGATIPYEIMPQFFQWLMDILPLSHGIHLLKQVSIGEPIQHLFISIIILGLCILIGLSGAIKFFKWK</sequence>
<reference evidence="7 8" key="1">
    <citation type="journal article" date="2015" name="Int. Biodeterior. Biodegradation">
        <title>Physiological and genetic screening methods for the isolation of methyl tert-butyl ether-degrading bacteria for bioremediation purposes.</title>
        <authorList>
            <person name="Guisado I.M."/>
            <person name="Purswani J."/>
            <person name="Gonzalez Lopez J."/>
            <person name="Pozo C."/>
        </authorList>
    </citation>
    <scope>NUCLEOTIDE SEQUENCE [LARGE SCALE GENOMIC DNA]</scope>
    <source>
        <strain evidence="7 8">SH7</strain>
    </source>
</reference>
<keyword evidence="3 5" id="KW-1133">Transmembrane helix</keyword>
<dbReference type="InterPro" id="IPR052902">
    <property type="entry name" value="ABC-2_transporter"/>
</dbReference>
<dbReference type="RefSeq" id="WP_060623932.1">
    <property type="nucleotide sequence ID" value="NZ_LCZJ02000023.1"/>
</dbReference>
<dbReference type="InterPro" id="IPR013525">
    <property type="entry name" value="ABC2_TM"/>
</dbReference>
<keyword evidence="5" id="KW-1003">Cell membrane</keyword>
<keyword evidence="8" id="KW-1185">Reference proteome</keyword>
<name>A0A0W1AXM8_9BACL</name>
<proteinExistence type="inferred from homology"/>
<dbReference type="GO" id="GO:0043190">
    <property type="term" value="C:ATP-binding cassette (ABC) transporter complex"/>
    <property type="evidence" value="ECO:0007669"/>
    <property type="project" value="InterPro"/>
</dbReference>
<keyword evidence="2 5" id="KW-0812">Transmembrane</keyword>
<feature type="transmembrane region" description="Helical" evidence="5">
    <location>
        <begin position="133"/>
        <end position="154"/>
    </location>
</feature>
<evidence type="ECO:0000259" key="6">
    <source>
        <dbReference type="PROSITE" id="PS51012"/>
    </source>
</evidence>
<comment type="subcellular location">
    <subcellularLocation>
        <location evidence="5">Cell membrane</location>
        <topology evidence="5">Multi-pass membrane protein</topology>
    </subcellularLocation>
    <subcellularLocation>
        <location evidence="1">Membrane</location>
        <topology evidence="1">Multi-pass membrane protein</topology>
    </subcellularLocation>
</comment>
<dbReference type="EMBL" id="LCZJ02000023">
    <property type="protein sequence ID" value="KTD86020.1"/>
    <property type="molecule type" value="Genomic_DNA"/>
</dbReference>
<organism evidence="7 8">
    <name type="scientific">Paenibacillus etheri</name>
    <dbReference type="NCBI Taxonomy" id="1306852"/>
    <lineage>
        <taxon>Bacteria</taxon>
        <taxon>Bacillati</taxon>
        <taxon>Bacillota</taxon>
        <taxon>Bacilli</taxon>
        <taxon>Bacillales</taxon>
        <taxon>Paenibacillaceae</taxon>
        <taxon>Paenibacillus</taxon>
    </lineage>
</organism>
<feature type="transmembrane region" description="Helical" evidence="5">
    <location>
        <begin position="166"/>
        <end position="185"/>
    </location>
</feature>
<feature type="transmembrane region" description="Helical" evidence="5">
    <location>
        <begin position="98"/>
        <end position="121"/>
    </location>
</feature>
<dbReference type="PROSITE" id="PS51012">
    <property type="entry name" value="ABC_TM2"/>
    <property type="match status" value="1"/>
</dbReference>
<dbReference type="GO" id="GO:0140359">
    <property type="term" value="F:ABC-type transporter activity"/>
    <property type="evidence" value="ECO:0007669"/>
    <property type="project" value="InterPro"/>
</dbReference>
<dbReference type="InterPro" id="IPR000412">
    <property type="entry name" value="ABC_2_transport"/>
</dbReference>
<dbReference type="PRINTS" id="PR00164">
    <property type="entry name" value="ABC2TRNSPORT"/>
</dbReference>
<dbReference type="Pfam" id="PF01061">
    <property type="entry name" value="ABC2_membrane"/>
    <property type="match status" value="1"/>
</dbReference>
<keyword evidence="5" id="KW-0813">Transport</keyword>
<gene>
    <name evidence="7" type="ORF">UQ64_16235</name>
</gene>
<evidence type="ECO:0000256" key="4">
    <source>
        <dbReference type="ARBA" id="ARBA00023136"/>
    </source>
</evidence>
<dbReference type="PANTHER" id="PTHR43027">
    <property type="entry name" value="DOXORUBICIN RESISTANCE ABC TRANSPORTER PERMEASE PROTEIN DRRC-RELATED"/>
    <property type="match status" value="1"/>
</dbReference>